<dbReference type="Pfam" id="PF20274">
    <property type="entry name" value="cREC_REC"/>
    <property type="match status" value="1"/>
</dbReference>
<protein>
    <recommendedName>
        <fullName evidence="1">Cyclic-phosphate processing Receiver domain-containing protein</fullName>
    </recommendedName>
</protein>
<feature type="domain" description="Cyclic-phosphate processing Receiver" evidence="1">
    <location>
        <begin position="7"/>
        <end position="98"/>
    </location>
</feature>
<dbReference type="KEGG" id="tvl:FAZ95_01155"/>
<name>A0A4P8IH08_9BURK</name>
<reference evidence="2 3" key="1">
    <citation type="submission" date="2019-05" db="EMBL/GenBank/DDBJ databases">
        <title>Burkholderia sp. DHOD12, isolated from subtropical forest soil.</title>
        <authorList>
            <person name="Gao Z.-H."/>
            <person name="Qiu L.-H."/>
        </authorList>
    </citation>
    <scope>NUCLEOTIDE SEQUENCE [LARGE SCALE GENOMIC DNA]</scope>
    <source>
        <strain evidence="2 3">DHOD12</strain>
    </source>
</reference>
<dbReference type="RefSeq" id="WP_137330750.1">
    <property type="nucleotide sequence ID" value="NZ_CP040077.1"/>
</dbReference>
<sequence>MTKDRYRLFIDDLREPASPSWVVARTSKQAIALLATRGCPSEISFDHDLGDDDTAMAVVKQLIEMDLNAGGHFIPDDFAFTVHSANPVGRDNIVGLLRAYLQHRARQGRT</sequence>
<accession>A0A4P8IH08</accession>
<gene>
    <name evidence="2" type="ORF">FAZ95_01155</name>
</gene>
<evidence type="ECO:0000259" key="1">
    <source>
        <dbReference type="Pfam" id="PF20274"/>
    </source>
</evidence>
<dbReference type="EMBL" id="CP040077">
    <property type="protein sequence ID" value="QCP47908.1"/>
    <property type="molecule type" value="Genomic_DNA"/>
</dbReference>
<dbReference type="OrthoDB" id="5124760at2"/>
<dbReference type="AlphaFoldDB" id="A0A4P8IH08"/>
<proteinExistence type="predicted"/>
<organism evidence="2 3">
    <name type="scientific">Trinickia violacea</name>
    <dbReference type="NCBI Taxonomy" id="2571746"/>
    <lineage>
        <taxon>Bacteria</taxon>
        <taxon>Pseudomonadati</taxon>
        <taxon>Pseudomonadota</taxon>
        <taxon>Betaproteobacteria</taxon>
        <taxon>Burkholderiales</taxon>
        <taxon>Burkholderiaceae</taxon>
        <taxon>Trinickia</taxon>
    </lineage>
</organism>
<dbReference type="InterPro" id="IPR046909">
    <property type="entry name" value="cREC_REC"/>
</dbReference>
<evidence type="ECO:0000313" key="3">
    <source>
        <dbReference type="Proteomes" id="UP000298656"/>
    </source>
</evidence>
<keyword evidence="3" id="KW-1185">Reference proteome</keyword>
<evidence type="ECO:0000313" key="2">
    <source>
        <dbReference type="EMBL" id="QCP47908.1"/>
    </source>
</evidence>
<dbReference type="Proteomes" id="UP000298656">
    <property type="component" value="Chromosome 1"/>
</dbReference>